<keyword evidence="9" id="KW-1185">Reference proteome</keyword>
<feature type="transmembrane region" description="Helical" evidence="6">
    <location>
        <begin position="12"/>
        <end position="33"/>
    </location>
</feature>
<dbReference type="Pfam" id="PF00924">
    <property type="entry name" value="MS_channel_2nd"/>
    <property type="match status" value="1"/>
</dbReference>
<organism evidence="8 9">
    <name type="scientific">Candidatus Magnetominusculus xianensis</name>
    <dbReference type="NCBI Taxonomy" id="1748249"/>
    <lineage>
        <taxon>Bacteria</taxon>
        <taxon>Pseudomonadati</taxon>
        <taxon>Nitrospirota</taxon>
        <taxon>Nitrospiria</taxon>
        <taxon>Nitrospirales</taxon>
        <taxon>Nitrospiraceae</taxon>
        <taxon>Candidatus Magnetominusculus</taxon>
    </lineage>
</organism>
<comment type="subcellular location">
    <subcellularLocation>
        <location evidence="1">Cell membrane</location>
        <topology evidence="1">Multi-pass membrane protein</topology>
    </subcellularLocation>
</comment>
<dbReference type="Gene3D" id="2.30.30.60">
    <property type="match status" value="1"/>
</dbReference>
<keyword evidence="5 6" id="KW-0472">Membrane</keyword>
<dbReference type="InterPro" id="IPR006685">
    <property type="entry name" value="MscS_channel_2nd"/>
</dbReference>
<dbReference type="Gene3D" id="2.60.120.10">
    <property type="entry name" value="Jelly Rolls"/>
    <property type="match status" value="1"/>
</dbReference>
<dbReference type="PROSITE" id="PS50042">
    <property type="entry name" value="CNMP_BINDING_3"/>
    <property type="match status" value="1"/>
</dbReference>
<dbReference type="InterPro" id="IPR010920">
    <property type="entry name" value="LSM_dom_sf"/>
</dbReference>
<proteinExistence type="predicted"/>
<keyword evidence="4 6" id="KW-1133">Transmembrane helix</keyword>
<dbReference type="Pfam" id="PF00027">
    <property type="entry name" value="cNMP_binding"/>
    <property type="match status" value="1"/>
</dbReference>
<dbReference type="Gene3D" id="1.10.287.1260">
    <property type="match status" value="1"/>
</dbReference>
<dbReference type="SUPFAM" id="SSF82689">
    <property type="entry name" value="Mechanosensitive channel protein MscS (YggB), C-terminal domain"/>
    <property type="match status" value="1"/>
</dbReference>
<dbReference type="InterPro" id="IPR000595">
    <property type="entry name" value="cNMP-bd_dom"/>
</dbReference>
<dbReference type="CDD" id="cd00038">
    <property type="entry name" value="CAP_ED"/>
    <property type="match status" value="1"/>
</dbReference>
<evidence type="ECO:0000313" key="8">
    <source>
        <dbReference type="EMBL" id="KWT78235.1"/>
    </source>
</evidence>
<dbReference type="InterPro" id="IPR023408">
    <property type="entry name" value="MscS_beta-dom_sf"/>
</dbReference>
<evidence type="ECO:0000256" key="1">
    <source>
        <dbReference type="ARBA" id="ARBA00004651"/>
    </source>
</evidence>
<name>A0ABR5SBR8_9BACT</name>
<dbReference type="SUPFAM" id="SSF51206">
    <property type="entry name" value="cAMP-binding domain-like"/>
    <property type="match status" value="1"/>
</dbReference>
<dbReference type="PANTHER" id="PTHR30221:SF1">
    <property type="entry name" value="SMALL-CONDUCTANCE MECHANOSENSITIVE CHANNEL"/>
    <property type="match status" value="1"/>
</dbReference>
<dbReference type="InterPro" id="IPR018488">
    <property type="entry name" value="cNMP-bd_CS"/>
</dbReference>
<accession>A0ABR5SBR8</accession>
<dbReference type="InterPro" id="IPR014710">
    <property type="entry name" value="RmlC-like_jellyroll"/>
</dbReference>
<dbReference type="PROSITE" id="PS00889">
    <property type="entry name" value="CNMP_BINDING_2"/>
    <property type="match status" value="1"/>
</dbReference>
<dbReference type="EMBL" id="LNQR01000118">
    <property type="protein sequence ID" value="KWT78235.1"/>
    <property type="molecule type" value="Genomic_DNA"/>
</dbReference>
<feature type="domain" description="Cyclic nucleotide-binding" evidence="7">
    <location>
        <begin position="326"/>
        <end position="446"/>
    </location>
</feature>
<evidence type="ECO:0000256" key="3">
    <source>
        <dbReference type="ARBA" id="ARBA00022692"/>
    </source>
</evidence>
<dbReference type="RefSeq" id="WP_085053577.1">
    <property type="nucleotide sequence ID" value="NZ_LNQR01000118.1"/>
</dbReference>
<dbReference type="InterPro" id="IPR018490">
    <property type="entry name" value="cNMP-bd_dom_sf"/>
</dbReference>
<dbReference type="PRINTS" id="PR00103">
    <property type="entry name" value="CAMPKINASE"/>
</dbReference>
<dbReference type="Gene3D" id="3.30.70.100">
    <property type="match status" value="1"/>
</dbReference>
<dbReference type="InterPro" id="IPR045275">
    <property type="entry name" value="MscS_archaea/bacteria_type"/>
</dbReference>
<evidence type="ECO:0000256" key="6">
    <source>
        <dbReference type="SAM" id="Phobius"/>
    </source>
</evidence>
<sequence>MVIRKEIKRLGLQIFLVAAVIVVSEYENTVFLLLGLTNSKLQQLLDTLIKLTLWTSGGWLIYGAIDIYLVKIQDKKQGYATPKLVKDIIKATIFFVIILNILSNVFKVPISGLIAGSSVVAAVVGFAITRMISDVFSGAALSIERAYSVGDWLEIEAPSRKKRYITGEVVEINWRATHLHTKADELVVIPNSEMARMRIINFSKPERHYRAEVQLHVGHTVPSDRIKRILLAAVRGTPEIMTKPAPKITLLRFDSEGVLWSARFWVSDFTHNRKVVKAAHESVLRHFQIAGIDFSYPTVEMRNFTSFSSGLEKTPVKEKLLKRIEFFEFFNDAQLAVIESKMIKRSFKAKDTIIKQGDEGSSLYILFEGLIHIFVKDQGEKEIFVAQVEPGQYFGEMSLLTGQPRSATARAVTEIECFEISKDILSNLFAQTPELMEKISKVMAKRSEMLARLSQVENETKPPEEKANLAKKILQQMKYFFYADEDSSISESIK</sequence>
<dbReference type="Proteomes" id="UP000060487">
    <property type="component" value="Unassembled WGS sequence"/>
</dbReference>
<evidence type="ECO:0000256" key="2">
    <source>
        <dbReference type="ARBA" id="ARBA00022475"/>
    </source>
</evidence>
<keyword evidence="3 6" id="KW-0812">Transmembrane</keyword>
<protein>
    <submittedName>
        <fullName evidence="8">Mechanosensitive ion channel protein MscS</fullName>
    </submittedName>
</protein>
<feature type="transmembrane region" description="Helical" evidence="6">
    <location>
        <begin position="53"/>
        <end position="72"/>
    </location>
</feature>
<dbReference type="PROSITE" id="PS00888">
    <property type="entry name" value="CNMP_BINDING_1"/>
    <property type="match status" value="1"/>
</dbReference>
<keyword evidence="2" id="KW-1003">Cell membrane</keyword>
<evidence type="ECO:0000256" key="4">
    <source>
        <dbReference type="ARBA" id="ARBA00022989"/>
    </source>
</evidence>
<reference evidence="8 9" key="1">
    <citation type="submission" date="2015-11" db="EMBL/GenBank/DDBJ databases">
        <authorList>
            <person name="Lin W."/>
        </authorList>
    </citation>
    <scope>NUCLEOTIDE SEQUENCE [LARGE SCALE GENOMIC DNA]</scope>
    <source>
        <strain evidence="8 9">HCH-1</strain>
    </source>
</reference>
<evidence type="ECO:0000256" key="5">
    <source>
        <dbReference type="ARBA" id="ARBA00023136"/>
    </source>
</evidence>
<evidence type="ECO:0000259" key="7">
    <source>
        <dbReference type="PROSITE" id="PS50042"/>
    </source>
</evidence>
<dbReference type="PANTHER" id="PTHR30221">
    <property type="entry name" value="SMALL-CONDUCTANCE MECHANOSENSITIVE CHANNEL"/>
    <property type="match status" value="1"/>
</dbReference>
<gene>
    <name evidence="8" type="ORF">ASN18_2962</name>
</gene>
<comment type="caution">
    <text evidence="8">The sequence shown here is derived from an EMBL/GenBank/DDBJ whole genome shotgun (WGS) entry which is preliminary data.</text>
</comment>
<dbReference type="SUPFAM" id="SSF50182">
    <property type="entry name" value="Sm-like ribonucleoproteins"/>
    <property type="match status" value="1"/>
</dbReference>
<dbReference type="SMART" id="SM00100">
    <property type="entry name" value="cNMP"/>
    <property type="match status" value="1"/>
</dbReference>
<dbReference type="InterPro" id="IPR011066">
    <property type="entry name" value="MscS_channel_C_sf"/>
</dbReference>
<evidence type="ECO:0000313" key="9">
    <source>
        <dbReference type="Proteomes" id="UP000060487"/>
    </source>
</evidence>